<accession>A0A1S9ZUQ8</accession>
<sequence length="128" mass="14127">MTDQLQTVIAKIEHALNASDLGLSIGQIQTATKLSNKTVKTALKHMNVEFDGVGYMLKAVENDVTSSQAEILHAKKRNRPFTPNPFMGYQVEKGKVKIFLNRRASSKTLTLTKDDLAELVNAVNKLGE</sequence>
<reference evidence="1 3" key="1">
    <citation type="submission" date="2017-02" db="EMBL/GenBank/DDBJ databases">
        <title>Draft genome sequence of Moraxella caviae CCUG 355 type strain.</title>
        <authorList>
            <person name="Engstrom-Jakobsson H."/>
            <person name="Salva-Serra F."/>
            <person name="Thorell K."/>
            <person name="Gonzales-Siles L."/>
            <person name="Karlsson R."/>
            <person name="Boulund F."/>
            <person name="Engstrand L."/>
            <person name="Moore E."/>
        </authorList>
    </citation>
    <scope>NUCLEOTIDE SEQUENCE [LARGE SCALE GENOMIC DNA]</scope>
    <source>
        <strain evidence="1 3">CCUG 355</strain>
    </source>
</reference>
<evidence type="ECO:0000313" key="4">
    <source>
        <dbReference type="Proteomes" id="UP000255279"/>
    </source>
</evidence>
<evidence type="ECO:0000313" key="2">
    <source>
        <dbReference type="EMBL" id="STZ14004.1"/>
    </source>
</evidence>
<keyword evidence="3" id="KW-1185">Reference proteome</keyword>
<evidence type="ECO:0000313" key="3">
    <source>
        <dbReference type="Proteomes" id="UP000190435"/>
    </source>
</evidence>
<reference evidence="2 4" key="2">
    <citation type="submission" date="2018-06" db="EMBL/GenBank/DDBJ databases">
        <authorList>
            <consortium name="Pathogen Informatics"/>
            <person name="Doyle S."/>
        </authorList>
    </citation>
    <scope>NUCLEOTIDE SEQUENCE [LARGE SCALE GENOMIC DNA]</scope>
    <source>
        <strain evidence="2 4">NCTC10293</strain>
    </source>
</reference>
<dbReference type="RefSeq" id="WP_078277514.1">
    <property type="nucleotide sequence ID" value="NZ_CAACXO010000052.1"/>
</dbReference>
<evidence type="ECO:0000313" key="1">
    <source>
        <dbReference type="EMBL" id="OOR87189.1"/>
    </source>
</evidence>
<dbReference type="Proteomes" id="UP000190435">
    <property type="component" value="Unassembled WGS sequence"/>
</dbReference>
<gene>
    <name evidence="1" type="ORF">B0181_10910</name>
    <name evidence="2" type="ORF">NCTC10293_01591</name>
</gene>
<organism evidence="1 3">
    <name type="scientific">Moraxella caviae</name>
    <dbReference type="NCBI Taxonomy" id="34060"/>
    <lineage>
        <taxon>Bacteria</taxon>
        <taxon>Pseudomonadati</taxon>
        <taxon>Pseudomonadota</taxon>
        <taxon>Gammaproteobacteria</taxon>
        <taxon>Moraxellales</taxon>
        <taxon>Moraxellaceae</taxon>
        <taxon>Moraxella</taxon>
    </lineage>
</organism>
<dbReference type="EMBL" id="UGQE01000004">
    <property type="protein sequence ID" value="STZ14004.1"/>
    <property type="molecule type" value="Genomic_DNA"/>
</dbReference>
<dbReference type="EMBL" id="MUXU01000082">
    <property type="protein sequence ID" value="OOR87189.1"/>
    <property type="molecule type" value="Genomic_DNA"/>
</dbReference>
<dbReference type="AlphaFoldDB" id="A0A1S9ZUQ8"/>
<protein>
    <submittedName>
        <fullName evidence="1">Uncharacterized protein</fullName>
    </submittedName>
</protein>
<dbReference type="STRING" id="34060.B0181_10910"/>
<name>A0A1S9ZUQ8_9GAMM</name>
<proteinExistence type="predicted"/>
<dbReference type="Proteomes" id="UP000255279">
    <property type="component" value="Unassembled WGS sequence"/>
</dbReference>